<comment type="caution">
    <text evidence="1">The sequence shown here is derived from an EMBL/GenBank/DDBJ whole genome shotgun (WGS) entry which is preliminary data.</text>
</comment>
<keyword evidence="2" id="KW-1185">Reference proteome</keyword>
<dbReference type="AlphaFoldDB" id="W7J561"/>
<organism evidence="1 2">
    <name type="scientific">Actinokineospora spheciospongiae</name>
    <dbReference type="NCBI Taxonomy" id="909613"/>
    <lineage>
        <taxon>Bacteria</taxon>
        <taxon>Bacillati</taxon>
        <taxon>Actinomycetota</taxon>
        <taxon>Actinomycetes</taxon>
        <taxon>Pseudonocardiales</taxon>
        <taxon>Pseudonocardiaceae</taxon>
        <taxon>Actinokineospora</taxon>
    </lineage>
</organism>
<gene>
    <name evidence="1" type="ORF">UO65_0498</name>
</gene>
<proteinExistence type="predicted"/>
<dbReference type="Proteomes" id="UP000019277">
    <property type="component" value="Unassembled WGS sequence"/>
</dbReference>
<evidence type="ECO:0000313" key="2">
    <source>
        <dbReference type="Proteomes" id="UP000019277"/>
    </source>
</evidence>
<reference evidence="1 2" key="1">
    <citation type="journal article" date="2014" name="Genome Announc.">
        <title>Draft Genome Sequence of the Antitrypanosomally Active Sponge-Associated Bacterium Actinokineospora sp. Strain EG49.</title>
        <authorList>
            <person name="Harjes J."/>
            <person name="Ryu T."/>
            <person name="Abdelmohsen U.R."/>
            <person name="Moitinho-Silva L."/>
            <person name="Horn H."/>
            <person name="Ravasi T."/>
            <person name="Hentschel U."/>
        </authorList>
    </citation>
    <scope>NUCLEOTIDE SEQUENCE [LARGE SCALE GENOMIC DNA]</scope>
    <source>
        <strain evidence="1 2">EG49</strain>
    </source>
</reference>
<sequence length="59" mass="6692">MLPDREVELVHERTGVHRNTLLRIDGRESTVVSIEVPHRVNTGTSKSNKRRGEVPVETC</sequence>
<evidence type="ECO:0000313" key="1">
    <source>
        <dbReference type="EMBL" id="EWC64172.1"/>
    </source>
</evidence>
<accession>W7J561</accession>
<name>W7J561_9PSEU</name>
<dbReference type="EMBL" id="AYXG01000020">
    <property type="protein sequence ID" value="EWC64172.1"/>
    <property type="molecule type" value="Genomic_DNA"/>
</dbReference>
<protein>
    <submittedName>
        <fullName evidence="1">Uncharacterized protein</fullName>
    </submittedName>
</protein>
<dbReference type="STRING" id="909613.UO65_0498"/>